<dbReference type="RefSeq" id="WP_154072001.1">
    <property type="nucleotide sequence ID" value="NZ_LT670817.1"/>
</dbReference>
<protein>
    <submittedName>
        <fullName evidence="3">Uncharacterized protein</fullName>
    </submittedName>
</protein>
<accession>A0A1M5I996</accession>
<feature type="compositionally biased region" description="Low complexity" evidence="1">
    <location>
        <begin position="53"/>
        <end position="65"/>
    </location>
</feature>
<keyword evidence="2" id="KW-0732">Signal</keyword>
<dbReference type="Proteomes" id="UP000189796">
    <property type="component" value="Chromosome I"/>
</dbReference>
<dbReference type="AlphaFoldDB" id="A0A1M5I996"/>
<evidence type="ECO:0000313" key="3">
    <source>
        <dbReference type="EMBL" id="SHG24689.1"/>
    </source>
</evidence>
<gene>
    <name evidence="3" type="ORF">SAMN05443248_0863</name>
</gene>
<evidence type="ECO:0000256" key="2">
    <source>
        <dbReference type="SAM" id="SignalP"/>
    </source>
</evidence>
<sequence length="87" mass="9275">MKLTAMALATVFALSGTAAFAHTYHHRSDANHYRNAYDQYGMSDEQPTFHLRPNNGNPNGNPDGPTTLSGTGDSQWGGSTPGTSGYN</sequence>
<reference evidence="3 4" key="1">
    <citation type="submission" date="2016-11" db="EMBL/GenBank/DDBJ databases">
        <authorList>
            <person name="Jaros S."/>
            <person name="Januszkiewicz K."/>
            <person name="Wedrychowicz H."/>
        </authorList>
    </citation>
    <scope>NUCLEOTIDE SEQUENCE [LARGE SCALE GENOMIC DNA]</scope>
    <source>
        <strain evidence="3 4">GAS138</strain>
    </source>
</reference>
<feature type="compositionally biased region" description="Polar residues" evidence="1">
    <location>
        <begin position="66"/>
        <end position="87"/>
    </location>
</feature>
<organism evidence="3 4">
    <name type="scientific">Bradyrhizobium erythrophlei</name>
    <dbReference type="NCBI Taxonomy" id="1437360"/>
    <lineage>
        <taxon>Bacteria</taxon>
        <taxon>Pseudomonadati</taxon>
        <taxon>Pseudomonadota</taxon>
        <taxon>Alphaproteobacteria</taxon>
        <taxon>Hyphomicrobiales</taxon>
        <taxon>Nitrobacteraceae</taxon>
        <taxon>Bradyrhizobium</taxon>
    </lineage>
</organism>
<feature type="chain" id="PRO_5013313792" evidence="2">
    <location>
        <begin position="22"/>
        <end position="87"/>
    </location>
</feature>
<dbReference type="EMBL" id="LT670817">
    <property type="protein sequence ID" value="SHG24689.1"/>
    <property type="molecule type" value="Genomic_DNA"/>
</dbReference>
<evidence type="ECO:0000256" key="1">
    <source>
        <dbReference type="SAM" id="MobiDB-lite"/>
    </source>
</evidence>
<feature type="region of interest" description="Disordered" evidence="1">
    <location>
        <begin position="42"/>
        <end position="87"/>
    </location>
</feature>
<feature type="signal peptide" evidence="2">
    <location>
        <begin position="1"/>
        <end position="21"/>
    </location>
</feature>
<proteinExistence type="predicted"/>
<name>A0A1M5I996_9BRAD</name>
<evidence type="ECO:0000313" key="4">
    <source>
        <dbReference type="Proteomes" id="UP000189796"/>
    </source>
</evidence>